<dbReference type="Proteomes" id="UP000721954">
    <property type="component" value="Unassembled WGS sequence"/>
</dbReference>
<dbReference type="GeneID" id="96261281"/>
<dbReference type="EMBL" id="JAFFZM010000013">
    <property type="protein sequence ID" value="MBO8200952.1"/>
    <property type="molecule type" value="Genomic_DNA"/>
</dbReference>
<dbReference type="SUPFAM" id="SSF46689">
    <property type="entry name" value="Homeodomain-like"/>
    <property type="match status" value="1"/>
</dbReference>
<comment type="caution">
    <text evidence="6">The sequence shown here is derived from an EMBL/GenBank/DDBJ whole genome shotgun (WGS) entry which is preliminary data.</text>
</comment>
<evidence type="ECO:0000313" key="7">
    <source>
        <dbReference type="Proteomes" id="UP000721954"/>
    </source>
</evidence>
<keyword evidence="1" id="KW-0805">Transcription regulation</keyword>
<keyword evidence="7" id="KW-1185">Reference proteome</keyword>
<dbReference type="PROSITE" id="PS50977">
    <property type="entry name" value="HTH_TETR_2"/>
    <property type="match status" value="1"/>
</dbReference>
<dbReference type="PANTHER" id="PTHR30055:SF238">
    <property type="entry name" value="MYCOFACTOCIN BIOSYNTHESIS TRANSCRIPTIONAL REGULATOR MFTR-RELATED"/>
    <property type="match status" value="1"/>
</dbReference>
<dbReference type="RefSeq" id="WP_209212553.1">
    <property type="nucleotide sequence ID" value="NZ_JAFFZM010000013.1"/>
</dbReference>
<dbReference type="PANTHER" id="PTHR30055">
    <property type="entry name" value="HTH-TYPE TRANSCRIPTIONAL REGULATOR RUTR"/>
    <property type="match status" value="1"/>
</dbReference>
<reference evidence="6 7" key="1">
    <citation type="submission" date="2021-02" db="EMBL/GenBank/DDBJ databases">
        <title>Streptomyces spirodelae sp. nov., isolated from duckweed.</title>
        <authorList>
            <person name="Saimee Y."/>
            <person name="Duangmal K."/>
        </authorList>
    </citation>
    <scope>NUCLEOTIDE SEQUENCE [LARGE SCALE GENOMIC DNA]</scope>
    <source>
        <strain evidence="6 7">DSM 42105</strain>
    </source>
</reference>
<dbReference type="InterPro" id="IPR009057">
    <property type="entry name" value="Homeodomain-like_sf"/>
</dbReference>
<feature type="domain" description="HTH tetR-type" evidence="5">
    <location>
        <begin position="13"/>
        <end position="73"/>
    </location>
</feature>
<sequence length="218" mass="24297">MVERMGLRERKKRDTSLRIRRIAIELFVERGFDEVAVAEIADAADVSKMTVFNYFGSKEDLVFKPMEEHTGDLARAVRERQPGESAVAAVHRQFLEQLAARDASIGMSPDPLNVRVHELILATPALLTRTYAWSARGTQLLAHELIAEADGERSSPDEAVARCAAMQIAAARTSLHDEIHKRRIKGEGVDEIYPTMVTLAQKVFGLVENGLGEYAVRR</sequence>
<evidence type="ECO:0000256" key="2">
    <source>
        <dbReference type="ARBA" id="ARBA00023125"/>
    </source>
</evidence>
<evidence type="ECO:0000256" key="3">
    <source>
        <dbReference type="ARBA" id="ARBA00023163"/>
    </source>
</evidence>
<dbReference type="PRINTS" id="PR00455">
    <property type="entry name" value="HTHTETR"/>
</dbReference>
<evidence type="ECO:0000256" key="1">
    <source>
        <dbReference type="ARBA" id="ARBA00023015"/>
    </source>
</evidence>
<proteinExistence type="predicted"/>
<evidence type="ECO:0000313" key="6">
    <source>
        <dbReference type="EMBL" id="MBO8200952.1"/>
    </source>
</evidence>
<protein>
    <submittedName>
        <fullName evidence="6">TetR family transcriptional regulator</fullName>
    </submittedName>
</protein>
<keyword evidence="3" id="KW-0804">Transcription</keyword>
<keyword evidence="2 4" id="KW-0238">DNA-binding</keyword>
<feature type="DNA-binding region" description="H-T-H motif" evidence="4">
    <location>
        <begin position="36"/>
        <end position="55"/>
    </location>
</feature>
<dbReference type="InterPro" id="IPR050109">
    <property type="entry name" value="HTH-type_TetR-like_transc_reg"/>
</dbReference>
<gene>
    <name evidence="6" type="ORF">JW613_21960</name>
</gene>
<evidence type="ECO:0000256" key="4">
    <source>
        <dbReference type="PROSITE-ProRule" id="PRU00335"/>
    </source>
</evidence>
<name>A0ABS3XZX3_9ACTN</name>
<organism evidence="6 7">
    <name type="scientific">Streptomyces smyrnaeus</name>
    <dbReference type="NCBI Taxonomy" id="1387713"/>
    <lineage>
        <taxon>Bacteria</taxon>
        <taxon>Bacillati</taxon>
        <taxon>Actinomycetota</taxon>
        <taxon>Actinomycetes</taxon>
        <taxon>Kitasatosporales</taxon>
        <taxon>Streptomycetaceae</taxon>
        <taxon>Streptomyces</taxon>
    </lineage>
</organism>
<evidence type="ECO:0000259" key="5">
    <source>
        <dbReference type="PROSITE" id="PS50977"/>
    </source>
</evidence>
<accession>A0ABS3XZX3</accession>
<dbReference type="Gene3D" id="1.10.357.10">
    <property type="entry name" value="Tetracycline Repressor, domain 2"/>
    <property type="match status" value="1"/>
</dbReference>
<dbReference type="Pfam" id="PF00440">
    <property type="entry name" value="TetR_N"/>
    <property type="match status" value="1"/>
</dbReference>
<dbReference type="InterPro" id="IPR001647">
    <property type="entry name" value="HTH_TetR"/>
</dbReference>